<accession>A0A642VD50</accession>
<feature type="signal peptide" evidence="1">
    <location>
        <begin position="1"/>
        <end position="15"/>
    </location>
</feature>
<keyword evidence="1" id="KW-0732">Signal</keyword>
<dbReference type="VEuPathDB" id="FungiDB:TRICI_000541"/>
<gene>
    <name evidence="2" type="ORF">TRICI_000541</name>
</gene>
<name>A0A642VD50_9ASCO</name>
<feature type="chain" id="PRO_5024991631" evidence="1">
    <location>
        <begin position="16"/>
        <end position="170"/>
    </location>
</feature>
<dbReference type="EMBL" id="SWFS01000047">
    <property type="protein sequence ID" value="KAA8917309.1"/>
    <property type="molecule type" value="Genomic_DNA"/>
</dbReference>
<dbReference type="AlphaFoldDB" id="A0A642VD50"/>
<keyword evidence="3" id="KW-1185">Reference proteome</keyword>
<sequence length="170" mass="18852">MKLFNYLCLLGGALAAPTESTFKVKLDDTGNSTLDGRYLHPMYEEANFFLMFAWEGETSNFSLDGDKLKWINTDRFGTEEVDAYISADSGDYVTFVQFNSTDGAPTSGGFSIEDDKLKHTGVRGVWAVCDDVYLEDWIPIHYGQPALIDMGAVGPGHDLCQSGNLYVEYN</sequence>
<proteinExistence type="predicted"/>
<evidence type="ECO:0000256" key="1">
    <source>
        <dbReference type="SAM" id="SignalP"/>
    </source>
</evidence>
<dbReference type="Proteomes" id="UP000761534">
    <property type="component" value="Unassembled WGS sequence"/>
</dbReference>
<protein>
    <submittedName>
        <fullName evidence="2">Uncharacterized protein</fullName>
    </submittedName>
</protein>
<reference evidence="2" key="1">
    <citation type="journal article" date="2019" name="G3 (Bethesda)">
        <title>Genome Assemblies of Two Rare Opportunistic Yeast Pathogens: Diutina rugosa (syn. Candida rugosa) and Trichomonascus ciferrii (syn. Candida ciferrii).</title>
        <authorList>
            <person name="Mixao V."/>
            <person name="Saus E."/>
            <person name="Hansen A.P."/>
            <person name="Lass-Florl C."/>
            <person name="Gabaldon T."/>
        </authorList>
    </citation>
    <scope>NUCLEOTIDE SEQUENCE</scope>
    <source>
        <strain evidence="2">CBS 4856</strain>
    </source>
</reference>
<evidence type="ECO:0000313" key="2">
    <source>
        <dbReference type="EMBL" id="KAA8917309.1"/>
    </source>
</evidence>
<organism evidence="2 3">
    <name type="scientific">Trichomonascus ciferrii</name>
    <dbReference type="NCBI Taxonomy" id="44093"/>
    <lineage>
        <taxon>Eukaryota</taxon>
        <taxon>Fungi</taxon>
        <taxon>Dikarya</taxon>
        <taxon>Ascomycota</taxon>
        <taxon>Saccharomycotina</taxon>
        <taxon>Dipodascomycetes</taxon>
        <taxon>Dipodascales</taxon>
        <taxon>Trichomonascaceae</taxon>
        <taxon>Trichomonascus</taxon>
        <taxon>Trichomonascus ciferrii complex</taxon>
    </lineage>
</organism>
<evidence type="ECO:0000313" key="3">
    <source>
        <dbReference type="Proteomes" id="UP000761534"/>
    </source>
</evidence>
<comment type="caution">
    <text evidence="2">The sequence shown here is derived from an EMBL/GenBank/DDBJ whole genome shotgun (WGS) entry which is preliminary data.</text>
</comment>